<dbReference type="EMBL" id="JACXVP010000001">
    <property type="protein sequence ID" value="KAG5632511.1"/>
    <property type="molecule type" value="Genomic_DNA"/>
</dbReference>
<feature type="non-terminal residue" evidence="2">
    <location>
        <position position="1"/>
    </location>
</feature>
<feature type="region of interest" description="Disordered" evidence="1">
    <location>
        <begin position="115"/>
        <end position="151"/>
    </location>
</feature>
<proteinExistence type="predicted"/>
<keyword evidence="3" id="KW-1185">Reference proteome</keyword>
<feature type="compositionally biased region" description="Low complexity" evidence="1">
    <location>
        <begin position="136"/>
        <end position="151"/>
    </location>
</feature>
<evidence type="ECO:0000313" key="3">
    <source>
        <dbReference type="Proteomes" id="UP000824120"/>
    </source>
</evidence>
<accession>A0A9J6B7W0</accession>
<gene>
    <name evidence="2" type="ORF">H5410_004228</name>
</gene>
<sequence>MKQKHIDSLLLELFSMNIFDTLRSTKVQKKIKLISEQIAIDIFVDHPNAFWNRKNHIITLPYEDTFSEDDIPTKSRPCQMNDELVELCKKEIDSLLQKGLLKMMLMISNHTKRMEPPWVTKGRGKGNNPRGRRRYSPSSSRSSYGSSSNSPIIQRGGMSLFNLNSKAQEAASSVHLEDIPENNPLYAQLHAYLSQKKSDTFASIAKDDVDDIKSYEKVEKREMMMMMMN</sequence>
<reference evidence="2 3" key="1">
    <citation type="submission" date="2020-09" db="EMBL/GenBank/DDBJ databases">
        <title>De no assembly of potato wild relative species, Solanum commersonii.</title>
        <authorList>
            <person name="Cho K."/>
        </authorList>
    </citation>
    <scope>NUCLEOTIDE SEQUENCE [LARGE SCALE GENOMIC DNA]</scope>
    <source>
        <strain evidence="2">LZ3.2</strain>
        <tissue evidence="2">Leaf</tissue>
    </source>
</reference>
<dbReference type="Proteomes" id="UP000824120">
    <property type="component" value="Chromosome 1"/>
</dbReference>
<evidence type="ECO:0000313" key="2">
    <source>
        <dbReference type="EMBL" id="KAG5632511.1"/>
    </source>
</evidence>
<evidence type="ECO:0000256" key="1">
    <source>
        <dbReference type="SAM" id="MobiDB-lite"/>
    </source>
</evidence>
<dbReference type="AlphaFoldDB" id="A0A9J6B7W0"/>
<protein>
    <submittedName>
        <fullName evidence="2">Uncharacterized protein</fullName>
    </submittedName>
</protein>
<dbReference type="OrthoDB" id="852017at2759"/>
<name>A0A9J6B7W0_SOLCO</name>
<comment type="caution">
    <text evidence="2">The sequence shown here is derived from an EMBL/GenBank/DDBJ whole genome shotgun (WGS) entry which is preliminary data.</text>
</comment>
<organism evidence="2 3">
    <name type="scientific">Solanum commersonii</name>
    <name type="common">Commerson's wild potato</name>
    <name type="synonym">Commerson's nightshade</name>
    <dbReference type="NCBI Taxonomy" id="4109"/>
    <lineage>
        <taxon>Eukaryota</taxon>
        <taxon>Viridiplantae</taxon>
        <taxon>Streptophyta</taxon>
        <taxon>Embryophyta</taxon>
        <taxon>Tracheophyta</taxon>
        <taxon>Spermatophyta</taxon>
        <taxon>Magnoliopsida</taxon>
        <taxon>eudicotyledons</taxon>
        <taxon>Gunneridae</taxon>
        <taxon>Pentapetalae</taxon>
        <taxon>asterids</taxon>
        <taxon>lamiids</taxon>
        <taxon>Solanales</taxon>
        <taxon>Solanaceae</taxon>
        <taxon>Solanoideae</taxon>
        <taxon>Solaneae</taxon>
        <taxon>Solanum</taxon>
    </lineage>
</organism>